<name>A0A1M5PTQ5_9RHOB</name>
<dbReference type="OrthoDB" id="7876219at2"/>
<accession>A0A1M5PTQ5</accession>
<evidence type="ECO:0000313" key="3">
    <source>
        <dbReference type="Proteomes" id="UP000184074"/>
    </source>
</evidence>
<evidence type="ECO:0000313" key="2">
    <source>
        <dbReference type="EMBL" id="SHH05092.1"/>
    </source>
</evidence>
<dbReference type="AlphaFoldDB" id="A0A1M5PTQ5"/>
<dbReference type="RefSeq" id="WP_072900632.1">
    <property type="nucleotide sequence ID" value="NZ_FQXB01000002.1"/>
</dbReference>
<feature type="chain" id="PRO_5013359360" description="Porin" evidence="1">
    <location>
        <begin position="23"/>
        <end position="109"/>
    </location>
</feature>
<keyword evidence="1" id="KW-0732">Signal</keyword>
<dbReference type="Proteomes" id="UP000184074">
    <property type="component" value="Unassembled WGS sequence"/>
</dbReference>
<evidence type="ECO:0000256" key="1">
    <source>
        <dbReference type="SAM" id="SignalP"/>
    </source>
</evidence>
<dbReference type="EMBL" id="FQXB01000002">
    <property type="protein sequence ID" value="SHH05092.1"/>
    <property type="molecule type" value="Genomic_DNA"/>
</dbReference>
<proteinExistence type="predicted"/>
<sequence>MSFKMITLAAATVAATATAASADNYFAFGETLENSSTLELGTVRAAADGVVEIRTFNGGVPGALLGTEEVMAGANSDVRVNIGHRHNLDVVAQLVIDGQVVASKDYDLE</sequence>
<reference evidence="2 3" key="1">
    <citation type="submission" date="2016-11" db="EMBL/GenBank/DDBJ databases">
        <authorList>
            <person name="Jaros S."/>
            <person name="Januszkiewicz K."/>
            <person name="Wedrychowicz H."/>
        </authorList>
    </citation>
    <scope>NUCLEOTIDE SEQUENCE [LARGE SCALE GENOMIC DNA]</scope>
    <source>
        <strain evidence="2 3">DSM 28715</strain>
    </source>
</reference>
<evidence type="ECO:0008006" key="4">
    <source>
        <dbReference type="Google" id="ProtNLM"/>
    </source>
</evidence>
<keyword evidence="3" id="KW-1185">Reference proteome</keyword>
<protein>
    <recommendedName>
        <fullName evidence="4">Porin</fullName>
    </recommendedName>
</protein>
<organism evidence="2 3">
    <name type="scientific">Cognatiyoonia sediminum</name>
    <dbReference type="NCBI Taxonomy" id="1508389"/>
    <lineage>
        <taxon>Bacteria</taxon>
        <taxon>Pseudomonadati</taxon>
        <taxon>Pseudomonadota</taxon>
        <taxon>Alphaproteobacteria</taxon>
        <taxon>Rhodobacterales</taxon>
        <taxon>Paracoccaceae</taxon>
        <taxon>Cognatiyoonia</taxon>
    </lineage>
</organism>
<feature type="signal peptide" evidence="1">
    <location>
        <begin position="1"/>
        <end position="22"/>
    </location>
</feature>
<gene>
    <name evidence="2" type="ORF">SAMN05444003_1838</name>
</gene>